<name>A0A139Q689_STRMT</name>
<dbReference type="PATRIC" id="fig|28037.234.peg.1491"/>
<dbReference type="Gene3D" id="3.40.630.190">
    <property type="entry name" value="LCP protein"/>
    <property type="match status" value="1"/>
</dbReference>
<dbReference type="Proteomes" id="UP000516106">
    <property type="component" value="Chromosome"/>
</dbReference>
<evidence type="ECO:0000313" key="2">
    <source>
        <dbReference type="EMBL" id="KXT98024.1"/>
    </source>
</evidence>
<reference evidence="4" key="2">
    <citation type="submission" date="2020-08" db="EMBL/GenBank/DDBJ databases">
        <title>Complete genome sequence of Streptococcus mitis strain Nm-65.</title>
        <authorList>
            <person name="Tabata A."/>
            <person name="Ohkuni H."/>
            <person name="Nagamune H."/>
        </authorList>
    </citation>
    <scope>NUCLEOTIDE SEQUENCE [LARGE SCALE GENOMIC DNA]</scope>
    <source>
        <strain evidence="4">Nm-65</strain>
    </source>
</reference>
<evidence type="ECO:0000313" key="3">
    <source>
        <dbReference type="Proteomes" id="UP000070136"/>
    </source>
</evidence>
<dbReference type="Proteomes" id="UP000070136">
    <property type="component" value="Unassembled WGS sequence"/>
</dbReference>
<evidence type="ECO:0000313" key="1">
    <source>
        <dbReference type="EMBL" id="BCJ09895.1"/>
    </source>
</evidence>
<reference evidence="2 3" key="1">
    <citation type="submission" date="2016-01" db="EMBL/GenBank/DDBJ databases">
        <title>Highly variable Streptococcus oralis are common among viridans streptococci isolated from primates.</title>
        <authorList>
            <person name="Denapaite D."/>
            <person name="Rieger M."/>
            <person name="Koendgen S."/>
            <person name="Brueckner R."/>
            <person name="Ochigava I."/>
            <person name="Kappeler P."/>
            <person name="Maetz-Rensing K."/>
            <person name="Leendertz F."/>
            <person name="Hakenbeck R."/>
        </authorList>
    </citation>
    <scope>NUCLEOTIDE SEQUENCE [LARGE SCALE GENOMIC DNA]</scope>
    <source>
        <strain evidence="2 3">DD28</strain>
    </source>
</reference>
<reference evidence="1" key="3">
    <citation type="journal article" date="2021" name="Microbiol. Resour. Announc.">
        <title>Complete Genome Sequence of Streptococcus mitis Strain Nm-65, Isolated from a Patient with Kawasaki Disease.</title>
        <authorList>
            <person name="Tabata A."/>
            <person name="Ohkuni H."/>
            <person name="Itoh Y."/>
            <person name="Fukunaga Y."/>
            <person name="Tomoyasu T."/>
            <person name="Nagamune H."/>
        </authorList>
    </citation>
    <scope>NUCLEOTIDE SEQUENCE</scope>
    <source>
        <strain evidence="1">Nm-65</strain>
    </source>
</reference>
<accession>A0A139Q689</accession>
<dbReference type="EMBL" id="AP023349">
    <property type="protein sequence ID" value="BCJ09895.1"/>
    <property type="molecule type" value="Genomic_DNA"/>
</dbReference>
<dbReference type="OrthoDB" id="27330at2"/>
<gene>
    <name evidence="2" type="ORF">SMIDD28_01425</name>
    <name evidence="1" type="ORF">SMNM65_03270</name>
</gene>
<organism evidence="2 3">
    <name type="scientific">Streptococcus mitis</name>
    <dbReference type="NCBI Taxonomy" id="28037"/>
    <lineage>
        <taxon>Bacteria</taxon>
        <taxon>Bacillati</taxon>
        <taxon>Bacillota</taxon>
        <taxon>Bacilli</taxon>
        <taxon>Lactobacillales</taxon>
        <taxon>Streptococcaceae</taxon>
        <taxon>Streptococcus</taxon>
        <taxon>Streptococcus mitis group</taxon>
    </lineage>
</organism>
<dbReference type="EMBL" id="LQOA01000041">
    <property type="protein sequence ID" value="KXT98024.1"/>
    <property type="molecule type" value="Genomic_DNA"/>
</dbReference>
<evidence type="ECO:0000313" key="4">
    <source>
        <dbReference type="Proteomes" id="UP000516106"/>
    </source>
</evidence>
<dbReference type="PANTHER" id="PTHR33392">
    <property type="entry name" value="POLYISOPRENYL-TEICHOIC ACID--PEPTIDOGLYCAN TEICHOIC ACID TRANSFERASE TAGU"/>
    <property type="match status" value="1"/>
</dbReference>
<sequence length="93" mass="10221">MVKKIIGMVLALLSVTVVGAGIFAYTIYQQGTETLAKTYKKIGEETKVIEATEPLTILLMGVDTGNAERTETWVGRSDSMILMTVNPKTKKQR</sequence>
<protein>
    <submittedName>
        <fullName evidence="2">Cell envelope-associated transcriptional attenuator LytR-CpsA-Psr, subfamily F2</fullName>
    </submittedName>
</protein>
<proteinExistence type="predicted"/>
<dbReference type="PANTHER" id="PTHR33392:SF6">
    <property type="entry name" value="POLYISOPRENYL-TEICHOIC ACID--PEPTIDOGLYCAN TEICHOIC ACID TRANSFERASE TAGU"/>
    <property type="match status" value="1"/>
</dbReference>
<dbReference type="InterPro" id="IPR050922">
    <property type="entry name" value="LytR/CpsA/Psr_CW_biosynth"/>
</dbReference>
<dbReference type="AlphaFoldDB" id="A0A139Q689"/>